<dbReference type="EMBL" id="LT629750">
    <property type="protein sequence ID" value="SDR96717.1"/>
    <property type="molecule type" value="Genomic_DNA"/>
</dbReference>
<dbReference type="AlphaFoldDB" id="A0A1H1NCU0"/>
<dbReference type="PROSITE" id="PS51819">
    <property type="entry name" value="VOC"/>
    <property type="match status" value="1"/>
</dbReference>
<sequence length="122" mass="13842">MIEGISAVTLGTHEMPRAVRFYRALGFEVLHGGEESSFTSFRAGTSYLNLVVQPAERHWSWWGRVIFYVADVDALYDRALAAGYQPVTVPRDAEWGERFFHLFDPDGHELSFARPLLPPSVQ</sequence>
<dbReference type="PANTHER" id="PTHR36503">
    <property type="entry name" value="BLR2520 PROTEIN"/>
    <property type="match status" value="1"/>
</dbReference>
<proteinExistence type="predicted"/>
<gene>
    <name evidence="2" type="ORF">SAMN05444158_0572</name>
</gene>
<dbReference type="CDD" id="cd06587">
    <property type="entry name" value="VOC"/>
    <property type="match status" value="1"/>
</dbReference>
<dbReference type="Pfam" id="PF00903">
    <property type="entry name" value="Glyoxalase"/>
    <property type="match status" value="1"/>
</dbReference>
<dbReference type="RefSeq" id="WP_146686234.1">
    <property type="nucleotide sequence ID" value="NZ_LT629750.1"/>
</dbReference>
<name>A0A1H1NCU0_9BRAD</name>
<dbReference type="PANTHER" id="PTHR36503:SF3">
    <property type="entry name" value="BLR0126 PROTEIN"/>
    <property type="match status" value="1"/>
</dbReference>
<protein>
    <submittedName>
        <fullName evidence="2">Uncharacterized conserved protein PhnB, glyoxalase superfamily</fullName>
    </submittedName>
</protein>
<dbReference type="InterPro" id="IPR037523">
    <property type="entry name" value="VOC_core"/>
</dbReference>
<dbReference type="Gene3D" id="3.10.180.10">
    <property type="entry name" value="2,3-Dihydroxybiphenyl 1,2-Dioxygenase, domain 1"/>
    <property type="match status" value="1"/>
</dbReference>
<feature type="domain" description="VOC" evidence="1">
    <location>
        <begin position="4"/>
        <end position="115"/>
    </location>
</feature>
<organism evidence="2 3">
    <name type="scientific">Bradyrhizobium canariense</name>
    <dbReference type="NCBI Taxonomy" id="255045"/>
    <lineage>
        <taxon>Bacteria</taxon>
        <taxon>Pseudomonadati</taxon>
        <taxon>Pseudomonadota</taxon>
        <taxon>Alphaproteobacteria</taxon>
        <taxon>Hyphomicrobiales</taxon>
        <taxon>Nitrobacteraceae</taxon>
        <taxon>Bradyrhizobium</taxon>
    </lineage>
</organism>
<dbReference type="SUPFAM" id="SSF54593">
    <property type="entry name" value="Glyoxalase/Bleomycin resistance protein/Dihydroxybiphenyl dioxygenase"/>
    <property type="match status" value="1"/>
</dbReference>
<evidence type="ECO:0000259" key="1">
    <source>
        <dbReference type="PROSITE" id="PS51819"/>
    </source>
</evidence>
<keyword evidence="3" id="KW-1185">Reference proteome</keyword>
<evidence type="ECO:0000313" key="2">
    <source>
        <dbReference type="EMBL" id="SDR96717.1"/>
    </source>
</evidence>
<dbReference type="Proteomes" id="UP000243904">
    <property type="component" value="Chromosome I"/>
</dbReference>
<dbReference type="InterPro" id="IPR004360">
    <property type="entry name" value="Glyas_Fos-R_dOase_dom"/>
</dbReference>
<evidence type="ECO:0000313" key="3">
    <source>
        <dbReference type="Proteomes" id="UP000243904"/>
    </source>
</evidence>
<accession>A0A1H1NCU0</accession>
<dbReference type="InterPro" id="IPR029068">
    <property type="entry name" value="Glyas_Bleomycin-R_OHBP_Dase"/>
</dbReference>
<reference evidence="3" key="1">
    <citation type="submission" date="2016-10" db="EMBL/GenBank/DDBJ databases">
        <authorList>
            <person name="Varghese N."/>
            <person name="Submissions S."/>
        </authorList>
    </citation>
    <scope>NUCLEOTIDE SEQUENCE [LARGE SCALE GENOMIC DNA]</scope>
    <source>
        <strain evidence="3">GAS369</strain>
    </source>
</reference>